<dbReference type="EMBL" id="CABPRJ010001493">
    <property type="protein sequence ID" value="VVC38709.1"/>
    <property type="molecule type" value="Genomic_DNA"/>
</dbReference>
<evidence type="ECO:0000313" key="2">
    <source>
        <dbReference type="Proteomes" id="UP000325440"/>
    </source>
</evidence>
<keyword evidence="2" id="KW-1185">Reference proteome</keyword>
<sequence length="244" mass="29069">MSAFELIEILNSLLNNLKNRKNEHFINTEMEIIIDSIEEESYLVKKEFDINCQKFYDLCISYIQKWTLPNQALMVELNWFHLTNKNTVTWNNAKNTIKMISKYVKVNEDEYFDEFMAFINIFQDKFDDWTKNVISVEQKWVQIFNIFKEKDVNVLNLEMVVEFAFCLLGSNASIERVFSLITPTWTDVRNQMDTKTIECCLITKTYGLSCIEFYNEIIKNPTFLKKIHSTEKYKVSLDDKNKEK</sequence>
<evidence type="ECO:0000313" key="1">
    <source>
        <dbReference type="EMBL" id="VVC38709.1"/>
    </source>
</evidence>
<reference evidence="1 2" key="1">
    <citation type="submission" date="2019-08" db="EMBL/GenBank/DDBJ databases">
        <authorList>
            <person name="Alioto T."/>
            <person name="Alioto T."/>
            <person name="Gomez Garrido J."/>
        </authorList>
    </citation>
    <scope>NUCLEOTIDE SEQUENCE [LARGE SCALE GENOMIC DNA]</scope>
</reference>
<dbReference type="OrthoDB" id="6623381at2759"/>
<proteinExistence type="predicted"/>
<dbReference type="AlphaFoldDB" id="A0A5E4N208"/>
<accession>A0A5E4N208</accession>
<gene>
    <name evidence="1" type="ORF">CINCED_3A000341</name>
</gene>
<protein>
    <submittedName>
        <fullName evidence="1">Uncharacterized protein</fullName>
    </submittedName>
</protein>
<dbReference type="Proteomes" id="UP000325440">
    <property type="component" value="Unassembled WGS sequence"/>
</dbReference>
<name>A0A5E4N208_9HEMI</name>
<organism evidence="1 2">
    <name type="scientific">Cinara cedri</name>
    <dbReference type="NCBI Taxonomy" id="506608"/>
    <lineage>
        <taxon>Eukaryota</taxon>
        <taxon>Metazoa</taxon>
        <taxon>Ecdysozoa</taxon>
        <taxon>Arthropoda</taxon>
        <taxon>Hexapoda</taxon>
        <taxon>Insecta</taxon>
        <taxon>Pterygota</taxon>
        <taxon>Neoptera</taxon>
        <taxon>Paraneoptera</taxon>
        <taxon>Hemiptera</taxon>
        <taxon>Sternorrhyncha</taxon>
        <taxon>Aphidomorpha</taxon>
        <taxon>Aphidoidea</taxon>
        <taxon>Aphididae</taxon>
        <taxon>Lachninae</taxon>
        <taxon>Cinara</taxon>
    </lineage>
</organism>